<keyword evidence="2" id="KW-0677">Repeat</keyword>
<accession>A0A8T1MWZ8</accession>
<dbReference type="OrthoDB" id="18740at2759"/>
<feature type="compositionally biased region" description="Low complexity" evidence="3">
    <location>
        <begin position="766"/>
        <end position="780"/>
    </location>
</feature>
<keyword evidence="1" id="KW-0597">Phosphoprotein</keyword>
<dbReference type="InterPro" id="IPR041615">
    <property type="entry name" value="Desmoplakin_SH3"/>
</dbReference>
<protein>
    <recommendedName>
        <fullName evidence="4">Desmoplakin SH3 domain-containing protein</fullName>
    </recommendedName>
</protein>
<dbReference type="Proteomes" id="UP000286415">
    <property type="component" value="Unassembled WGS sequence"/>
</dbReference>
<keyword evidence="6" id="KW-1185">Reference proteome</keyword>
<gene>
    <name evidence="5" type="ORF">CSKR_110035</name>
</gene>
<reference evidence="5 6" key="1">
    <citation type="journal article" date="2018" name="Biotechnol. Adv.">
        <title>Improved genomic resources and new bioinformatic workflow for the carcinogenic parasite Clonorchis sinensis: Biotechnological implications.</title>
        <authorList>
            <person name="Wang D."/>
            <person name="Korhonen P.K."/>
            <person name="Gasser R.B."/>
            <person name="Young N.D."/>
        </authorList>
    </citation>
    <scope>NUCLEOTIDE SEQUENCE [LARGE SCALE GENOMIC DNA]</scope>
    <source>
        <strain evidence="5">Cs-k2</strain>
    </source>
</reference>
<evidence type="ECO:0000256" key="1">
    <source>
        <dbReference type="ARBA" id="ARBA00022553"/>
    </source>
</evidence>
<name>A0A8T1MWZ8_CLOSI</name>
<feature type="region of interest" description="Disordered" evidence="3">
    <location>
        <begin position="22"/>
        <end position="41"/>
    </location>
</feature>
<reference evidence="5 6" key="2">
    <citation type="journal article" date="2021" name="Genomics">
        <title>High-quality reference genome for Clonorchis sinensis.</title>
        <authorList>
            <person name="Young N.D."/>
            <person name="Stroehlein A.J."/>
            <person name="Kinkar L."/>
            <person name="Wang T."/>
            <person name="Sohn W.M."/>
            <person name="Chang B.C.H."/>
            <person name="Kaur P."/>
            <person name="Weisz D."/>
            <person name="Dudchenko O."/>
            <person name="Aiden E.L."/>
            <person name="Korhonen P.K."/>
            <person name="Gasser R.B."/>
        </authorList>
    </citation>
    <scope>NUCLEOTIDE SEQUENCE [LARGE SCALE GENOMIC DNA]</scope>
    <source>
        <strain evidence="5">Cs-k2</strain>
    </source>
</reference>
<dbReference type="EMBL" id="NIRI02000013">
    <property type="protein sequence ID" value="KAG5453392.1"/>
    <property type="molecule type" value="Genomic_DNA"/>
</dbReference>
<dbReference type="Gene3D" id="1.20.58.60">
    <property type="match status" value="1"/>
</dbReference>
<feature type="domain" description="Desmoplakin SH3" evidence="4">
    <location>
        <begin position="431"/>
        <end position="486"/>
    </location>
</feature>
<feature type="region of interest" description="Disordered" evidence="3">
    <location>
        <begin position="756"/>
        <end position="786"/>
    </location>
</feature>
<dbReference type="AlphaFoldDB" id="A0A8T1MWZ8"/>
<evidence type="ECO:0000256" key="3">
    <source>
        <dbReference type="SAM" id="MobiDB-lite"/>
    </source>
</evidence>
<evidence type="ECO:0000313" key="6">
    <source>
        <dbReference type="Proteomes" id="UP000286415"/>
    </source>
</evidence>
<dbReference type="Gene3D" id="2.30.30.40">
    <property type="entry name" value="SH3 Domains"/>
    <property type="match status" value="1"/>
</dbReference>
<evidence type="ECO:0000256" key="2">
    <source>
        <dbReference type="ARBA" id="ARBA00022737"/>
    </source>
</evidence>
<dbReference type="Pfam" id="PF17902">
    <property type="entry name" value="SH3_10"/>
    <property type="match status" value="1"/>
</dbReference>
<feature type="compositionally biased region" description="Basic and acidic residues" evidence="3">
    <location>
        <begin position="756"/>
        <end position="765"/>
    </location>
</feature>
<evidence type="ECO:0000313" key="5">
    <source>
        <dbReference type="EMBL" id="KAG5453392.1"/>
    </source>
</evidence>
<sequence length="893" mass="101915">MAITSTNDWLFDFCPRTTDHRRTKQPVHLRRSHKQTTTKKFERHSSCEQRVERERVFRSPPSQILLKNVDSTICEVNSSWIVRTRPKWHPDTATTKTILDVERIPHNQEPFATTDGTSGSIDKRAHKTDRYTYATVFGDPQILSWFVPFCPLKSHVIRAFNQSDLTLDTAKSTVIGFKKCTKLLESQLSEYEHKARAVCIGVNHLALDTERIQQDELLQKVKKLEQELKDSVSFDHCKSMSDTPIISQASQKSGLPQRASELRSDIKSNSAALRYLETISRLERSFTVLTENVSETSVQLSSPKALTESVYVKKDLGGNVQSCWNYVSNLSRLSQVHIRNAAEYQQFHHAVNEVEAKLSRRIKMTHPDHARPLDEDITGAHVLANELRDHLNHFIHLWNRTGQLLEESRRVVPVHLRLGGVNNGLSTNTEVPSVVMARALLSLAGPNYELAEGEEVRIVSNTDDPHFWKVQTSSGIVEVPSVCLWISDPDLGAVKRAITAREKCVESWELAVDRMRERLRTYYTRMLSHMAENGDVYYSSKNVMQHFLDDLDLLYPPSDASAVELKRALNRFQDKLQLVERGRQPRDAFVLREQDIVSMHSPLLRLRDHENQMRSLNVQAQFIGQHMAHYLREIDADRRRMDDELKRMTVKFGLLVRDMRGLARGSTNHSWNCQNKESTIRQKKNCSAVAPFRCLTAMPPEGSTRAGMLPGCPSLDRGRREAEVKFETRTFRSLQRDHQTQLEHLISRVRRWSSRYDRGHPKFDSQESGTSSSVRSSTRSDVTWHGEAASRVRRDVMDAITQIGVETENAASQTHPLEMTTEVTEYRTARPLKESICQIGQITSVQLIQTEGLQAPPPLQKRDLFQAISQTGTVHADASLQTDVLETSWVGVL</sequence>
<proteinExistence type="predicted"/>
<feature type="compositionally biased region" description="Basic residues" evidence="3">
    <location>
        <begin position="22"/>
        <end position="37"/>
    </location>
</feature>
<organism evidence="5 6">
    <name type="scientific">Clonorchis sinensis</name>
    <name type="common">Chinese liver fluke</name>
    <dbReference type="NCBI Taxonomy" id="79923"/>
    <lineage>
        <taxon>Eukaryota</taxon>
        <taxon>Metazoa</taxon>
        <taxon>Spiralia</taxon>
        <taxon>Lophotrochozoa</taxon>
        <taxon>Platyhelminthes</taxon>
        <taxon>Trematoda</taxon>
        <taxon>Digenea</taxon>
        <taxon>Opisthorchiida</taxon>
        <taxon>Opisthorchiata</taxon>
        <taxon>Opisthorchiidae</taxon>
        <taxon>Clonorchis</taxon>
    </lineage>
</organism>
<evidence type="ECO:0000259" key="4">
    <source>
        <dbReference type="Pfam" id="PF17902"/>
    </source>
</evidence>
<comment type="caution">
    <text evidence="5">The sequence shown here is derived from an EMBL/GenBank/DDBJ whole genome shotgun (WGS) entry which is preliminary data.</text>
</comment>